<accession>A0A348ALD8</accession>
<dbReference type="SUPFAM" id="SSF50998">
    <property type="entry name" value="Quinoprotein alcohol dehydrogenase-like"/>
    <property type="match status" value="1"/>
</dbReference>
<feature type="domain" description="Pyrrolo-quinoline quinone repeat" evidence="1">
    <location>
        <begin position="252"/>
        <end position="348"/>
    </location>
</feature>
<dbReference type="RefSeq" id="WP_126308852.1">
    <property type="nucleotide sequence ID" value="NZ_AP018449.1"/>
</dbReference>
<gene>
    <name evidence="2" type="primary">bamB_3</name>
    <name evidence="2" type="ORF">MAMMFC1_02571</name>
</gene>
<sequence length="482" mass="52691">MKKLLTVLLMTVFAGSLLLLAGHIFPGLKAILSGAAPAGPDSMARNYEKVAEIPLGQVEAHDYRRMGFTSGIVRFSPDSRLLAVGTETGDVLLLSSDGRKRWQRQAGLAKITALEFARDGRSLYIGETSPQGALICVDVASGAELWHRDSAGELGVDIRQKTLPGTVFVAGDAQGNVYAVGQRYIRQPDGSNQYYSRIYKLDKSGGLTAMFPPDHNIDTWVSWIGVDDGGKRIAFGTANYDTSRVYRYRDNIYCLDGTLNRRNWSLLLDIVPPYQNTTMRKSPDMSADGRYIAAVTTDGRAFLYDAGGKELWRRSISQPQRIAGVYLNATGMYVRIAGERVLFTTGNTYNRANWQLPTPVEHPSSNSMFLFDLTGKLVNRHKAGGMIEEIAVNDTVVMLAVGRNIWTKDIKVHGMYVLSLPDGGQTDFLATAGPCVGVAVSADSGWIAGIEAPLRLDSGEIVGGYRLHIWKRTGDKSRTAAL</sequence>
<dbReference type="InterPro" id="IPR015943">
    <property type="entry name" value="WD40/YVTN_repeat-like_dom_sf"/>
</dbReference>
<feature type="domain" description="Pyrrolo-quinoline quinone repeat" evidence="1">
    <location>
        <begin position="86"/>
        <end position="184"/>
    </location>
</feature>
<dbReference type="AlphaFoldDB" id="A0A348ALD8"/>
<dbReference type="InterPro" id="IPR011047">
    <property type="entry name" value="Quinoprotein_ADH-like_sf"/>
</dbReference>
<name>A0A348ALD8_9FIRM</name>
<evidence type="ECO:0000313" key="2">
    <source>
        <dbReference type="EMBL" id="BBB91886.1"/>
    </source>
</evidence>
<dbReference type="Proteomes" id="UP000276437">
    <property type="component" value="Chromosome"/>
</dbReference>
<dbReference type="KEGG" id="mana:MAMMFC1_02571"/>
<dbReference type="OrthoDB" id="9762291at2"/>
<dbReference type="EMBL" id="AP018449">
    <property type="protein sequence ID" value="BBB91886.1"/>
    <property type="molecule type" value="Genomic_DNA"/>
</dbReference>
<dbReference type="InterPro" id="IPR002372">
    <property type="entry name" value="PQQ_rpt_dom"/>
</dbReference>
<dbReference type="InterPro" id="IPR011044">
    <property type="entry name" value="Quino_amine_DH_bsu"/>
</dbReference>
<evidence type="ECO:0000259" key="1">
    <source>
        <dbReference type="Pfam" id="PF13360"/>
    </source>
</evidence>
<organism evidence="2 3">
    <name type="scientific">Methylomusa anaerophila</name>
    <dbReference type="NCBI Taxonomy" id="1930071"/>
    <lineage>
        <taxon>Bacteria</taxon>
        <taxon>Bacillati</taxon>
        <taxon>Bacillota</taxon>
        <taxon>Negativicutes</taxon>
        <taxon>Selenomonadales</taxon>
        <taxon>Sporomusaceae</taxon>
        <taxon>Methylomusa</taxon>
    </lineage>
</organism>
<keyword evidence="3" id="KW-1185">Reference proteome</keyword>
<dbReference type="SUPFAM" id="SSF50969">
    <property type="entry name" value="YVTN repeat-like/Quinoprotein amine dehydrogenase"/>
    <property type="match status" value="1"/>
</dbReference>
<dbReference type="Gene3D" id="2.130.10.10">
    <property type="entry name" value="YVTN repeat-like/Quinoprotein amine dehydrogenase"/>
    <property type="match status" value="1"/>
</dbReference>
<reference evidence="2 3" key="1">
    <citation type="journal article" date="2018" name="Int. J. Syst. Evol. Microbiol.">
        <title>Methylomusa anaerophila gen. nov., sp. nov., an anaerobic methanol-utilizing bacterium isolated from a microbial fuel cell.</title>
        <authorList>
            <person name="Amano N."/>
            <person name="Yamamuro A."/>
            <person name="Miyahara M."/>
            <person name="Kouzuma A."/>
            <person name="Abe T."/>
            <person name="Watanabe K."/>
        </authorList>
    </citation>
    <scope>NUCLEOTIDE SEQUENCE [LARGE SCALE GENOMIC DNA]</scope>
    <source>
        <strain evidence="2 3">MMFC1</strain>
    </source>
</reference>
<dbReference type="Pfam" id="PF13360">
    <property type="entry name" value="PQQ_2"/>
    <property type="match status" value="2"/>
</dbReference>
<proteinExistence type="predicted"/>
<evidence type="ECO:0000313" key="3">
    <source>
        <dbReference type="Proteomes" id="UP000276437"/>
    </source>
</evidence>
<protein>
    <submittedName>
        <fullName evidence="2">Outer membrane protein assembly factor BamB</fullName>
    </submittedName>
</protein>